<dbReference type="EMBL" id="JAZHOJ010000044">
    <property type="protein sequence ID" value="MFK7004788.1"/>
    <property type="molecule type" value="Genomic_DNA"/>
</dbReference>
<accession>A0ABW8PKG0</accession>
<proteinExistence type="predicted"/>
<sequence>MQKQIYFKIIELENYQVLVEKCFDDDDETEAMKVSFHIKGMKVSYNLSYETMEKRDNDFEQFDKKQAQKFIDSIRNFLKY</sequence>
<evidence type="ECO:0000313" key="2">
    <source>
        <dbReference type="Proteomes" id="UP001621713"/>
    </source>
</evidence>
<dbReference type="RefSeq" id="WP_405345715.1">
    <property type="nucleotide sequence ID" value="NZ_JAZHOJ010000044.1"/>
</dbReference>
<organism evidence="1 2">
    <name type="scientific">Flavobacterium covae</name>
    <dbReference type="NCBI Taxonomy" id="2906076"/>
    <lineage>
        <taxon>Bacteria</taxon>
        <taxon>Pseudomonadati</taxon>
        <taxon>Bacteroidota</taxon>
        <taxon>Flavobacteriia</taxon>
        <taxon>Flavobacteriales</taxon>
        <taxon>Flavobacteriaceae</taxon>
        <taxon>Flavobacterium</taxon>
    </lineage>
</organism>
<gene>
    <name evidence="1" type="ORF">V3467_13160</name>
</gene>
<name>A0ABW8PKG0_9FLAO</name>
<evidence type="ECO:0000313" key="1">
    <source>
        <dbReference type="EMBL" id="MFK7004788.1"/>
    </source>
</evidence>
<protein>
    <submittedName>
        <fullName evidence="1">Uncharacterized protein</fullName>
    </submittedName>
</protein>
<dbReference type="Proteomes" id="UP001621713">
    <property type="component" value="Unassembled WGS sequence"/>
</dbReference>
<comment type="caution">
    <text evidence="1">The sequence shown here is derived from an EMBL/GenBank/DDBJ whole genome shotgun (WGS) entry which is preliminary data.</text>
</comment>
<keyword evidence="2" id="KW-1185">Reference proteome</keyword>
<reference evidence="1 2" key="1">
    <citation type="submission" date="2024-02" db="EMBL/GenBank/DDBJ databases">
        <title>Comparative Genomic Analysis of Flavobacterium Species Causing Columnaris Disease of Freshwater Fish in Thailand: Insights into Virulence and Resistance Mechanisms.</title>
        <authorList>
            <person name="Nguyen D."/>
            <person name="Chokmangmeepisarn P."/>
            <person name="Khianchaikhan K."/>
            <person name="Morishita M."/>
            <person name="Bunnoy A."/>
            <person name="Rodkhum C."/>
        </authorList>
    </citation>
    <scope>NUCLEOTIDE SEQUENCE [LARGE SCALE GENOMIC DNA]</scope>
    <source>
        <strain evidence="1 2">PCBSB2203</strain>
    </source>
</reference>